<dbReference type="EMBL" id="AP028909">
    <property type="protein sequence ID" value="BES87274.1"/>
    <property type="molecule type" value="Genomic_DNA"/>
</dbReference>
<evidence type="ECO:0000256" key="8">
    <source>
        <dbReference type="ARBA" id="ARBA00022801"/>
    </source>
</evidence>
<keyword evidence="8" id="KW-0378">Hydrolase</keyword>
<keyword evidence="5" id="KW-0479">Metal-binding</keyword>
<evidence type="ECO:0000256" key="4">
    <source>
        <dbReference type="ARBA" id="ARBA00022670"/>
    </source>
</evidence>
<evidence type="ECO:0000256" key="3">
    <source>
        <dbReference type="ARBA" id="ARBA00012759"/>
    </source>
</evidence>
<name>A0ABN7A7S1_9HEMI</name>
<evidence type="ECO:0000256" key="10">
    <source>
        <dbReference type="ARBA" id="ARBA00022833"/>
    </source>
</evidence>
<dbReference type="PANTHER" id="PTHR13367">
    <property type="entry name" value="UBIQUITIN THIOESTERASE"/>
    <property type="match status" value="1"/>
</dbReference>
<comment type="catalytic activity">
    <reaction evidence="1">
        <text>Thiol-dependent hydrolysis of ester, thioester, amide, peptide and isopeptide bonds formed by the C-terminal Gly of ubiquitin (a 76-residue protein attached to proteins as an intracellular targeting signal).</text>
        <dbReference type="EC" id="3.4.19.12"/>
    </reaction>
</comment>
<keyword evidence="6" id="KW-0863">Zinc-finger</keyword>
<comment type="similarity">
    <text evidence="2">Belongs to the peptidase C64 family.</text>
</comment>
<dbReference type="Proteomes" id="UP001307889">
    <property type="component" value="Chromosome 1"/>
</dbReference>
<keyword evidence="9" id="KW-0788">Thiol protease</keyword>
<dbReference type="CDD" id="cd22768">
    <property type="entry name" value="OTU_OTUD7"/>
    <property type="match status" value="1"/>
</dbReference>
<dbReference type="InterPro" id="IPR051346">
    <property type="entry name" value="OTU_Deubiquitinase"/>
</dbReference>
<evidence type="ECO:0000256" key="7">
    <source>
        <dbReference type="ARBA" id="ARBA00022786"/>
    </source>
</evidence>
<feature type="compositionally biased region" description="Polar residues" evidence="11">
    <location>
        <begin position="49"/>
        <end position="60"/>
    </location>
</feature>
<evidence type="ECO:0000259" key="12">
    <source>
        <dbReference type="PROSITE" id="PS50802"/>
    </source>
</evidence>
<evidence type="ECO:0000313" key="13">
    <source>
        <dbReference type="EMBL" id="BES87274.1"/>
    </source>
</evidence>
<feature type="region of interest" description="Disordered" evidence="11">
    <location>
        <begin position="25"/>
        <end position="80"/>
    </location>
</feature>
<accession>A0ABN7A7S1</accession>
<evidence type="ECO:0000256" key="6">
    <source>
        <dbReference type="ARBA" id="ARBA00022771"/>
    </source>
</evidence>
<gene>
    <name evidence="13" type="ORF">NTJ_00079</name>
</gene>
<dbReference type="EC" id="3.4.19.12" evidence="3"/>
<proteinExistence type="inferred from homology"/>
<protein>
    <recommendedName>
        <fullName evidence="3">ubiquitinyl hydrolase 1</fullName>
        <ecNumber evidence="3">3.4.19.12</ecNumber>
    </recommendedName>
</protein>
<feature type="compositionally biased region" description="Basic and acidic residues" evidence="11">
    <location>
        <begin position="64"/>
        <end position="77"/>
    </location>
</feature>
<evidence type="ECO:0000256" key="9">
    <source>
        <dbReference type="ARBA" id="ARBA00022807"/>
    </source>
</evidence>
<keyword evidence="14" id="KW-1185">Reference proteome</keyword>
<dbReference type="InterPro" id="IPR003323">
    <property type="entry name" value="OTU_dom"/>
</dbReference>
<evidence type="ECO:0000313" key="14">
    <source>
        <dbReference type="Proteomes" id="UP001307889"/>
    </source>
</evidence>
<feature type="domain" description="OTU" evidence="12">
    <location>
        <begin position="162"/>
        <end position="343"/>
    </location>
</feature>
<dbReference type="PANTHER" id="PTHR13367:SF27">
    <property type="entry name" value="OTU DOMAIN-CONTAINING PROTEIN"/>
    <property type="match status" value="1"/>
</dbReference>
<dbReference type="PROSITE" id="PS50802">
    <property type="entry name" value="OTU"/>
    <property type="match status" value="1"/>
</dbReference>
<reference evidence="13 14" key="1">
    <citation type="submission" date="2023-09" db="EMBL/GenBank/DDBJ databases">
        <title>Nesidiocoris tenuis whole genome shotgun sequence.</title>
        <authorList>
            <person name="Shibata T."/>
            <person name="Shimoda M."/>
            <person name="Kobayashi T."/>
            <person name="Uehara T."/>
        </authorList>
    </citation>
    <scope>NUCLEOTIDE SEQUENCE [LARGE SCALE GENOMIC DNA]</scope>
    <source>
        <strain evidence="13 14">Japan</strain>
    </source>
</reference>
<keyword evidence="10" id="KW-0862">Zinc</keyword>
<sequence length="491" mass="54422">MSLTSTPLSTIDDEANGNVLIEVEPDLLDPFDSSPTKTNGGNFLPPSPQQRISGSSTESFPTPDPKKRNTQELDSKKLNRGISRATDNVNLVSQARSVILAESSDPEYILETPVHTFALPDINAYPDDFRAFLVKDLIAVSTQQSLEQANRLNWWTGYCHRLWPLSTSGDGNCLLHAASLGMWGFHDRLLILRKTLHGYLTQSPRGESLWRRWKRYQNLLNAQAGLVYSEIEWRQEWNAIINMASSEPRLRRLSVQSEPGSDTGAGNIYESLEEVHVLALAHVLRRPIIVIADTVLKDMNGDDLAPIPFGGIYLPLECLPSECHRSPLLLAYDGGHFSALVAMDVPSTGPNSGLASAIPLTDSSGELLPIQFSVDPGNGNDSESGDLTMNENQDLLAAYLDLIKLDPNGSRAPTPDEGKNNGLLGSISKSVGQKLRLKLSRSNSQRQKLILCAILHTDKRHEYHDVMIHNYLETARQRFQIQQEKTQQFAV</sequence>
<evidence type="ECO:0000256" key="1">
    <source>
        <dbReference type="ARBA" id="ARBA00000707"/>
    </source>
</evidence>
<evidence type="ECO:0000256" key="2">
    <source>
        <dbReference type="ARBA" id="ARBA00005865"/>
    </source>
</evidence>
<evidence type="ECO:0000256" key="11">
    <source>
        <dbReference type="SAM" id="MobiDB-lite"/>
    </source>
</evidence>
<organism evidence="13 14">
    <name type="scientific">Nesidiocoris tenuis</name>
    <dbReference type="NCBI Taxonomy" id="355587"/>
    <lineage>
        <taxon>Eukaryota</taxon>
        <taxon>Metazoa</taxon>
        <taxon>Ecdysozoa</taxon>
        <taxon>Arthropoda</taxon>
        <taxon>Hexapoda</taxon>
        <taxon>Insecta</taxon>
        <taxon>Pterygota</taxon>
        <taxon>Neoptera</taxon>
        <taxon>Paraneoptera</taxon>
        <taxon>Hemiptera</taxon>
        <taxon>Heteroptera</taxon>
        <taxon>Panheteroptera</taxon>
        <taxon>Cimicomorpha</taxon>
        <taxon>Miridae</taxon>
        <taxon>Dicyphina</taxon>
        <taxon>Nesidiocoris</taxon>
    </lineage>
</organism>
<dbReference type="Pfam" id="PF02338">
    <property type="entry name" value="OTU"/>
    <property type="match status" value="1"/>
</dbReference>
<evidence type="ECO:0000256" key="5">
    <source>
        <dbReference type="ARBA" id="ARBA00022723"/>
    </source>
</evidence>
<keyword evidence="7" id="KW-0833">Ubl conjugation pathway</keyword>
<keyword evidence="4" id="KW-0645">Protease</keyword>